<proteinExistence type="predicted"/>
<evidence type="ECO:0000259" key="3">
    <source>
        <dbReference type="Pfam" id="PF11887"/>
    </source>
</evidence>
<feature type="domain" description="Mce/MlaD" evidence="2">
    <location>
        <begin position="36"/>
        <end position="110"/>
    </location>
</feature>
<dbReference type="InterPro" id="IPR005693">
    <property type="entry name" value="Mce"/>
</dbReference>
<dbReference type="Pfam" id="PF11887">
    <property type="entry name" value="Mce4_CUP1"/>
    <property type="match status" value="1"/>
</dbReference>
<dbReference type="PANTHER" id="PTHR33371:SF4">
    <property type="entry name" value="INTERMEMBRANE PHOSPHOLIPID TRANSPORT SYSTEM BINDING PROTEIN MLAD"/>
    <property type="match status" value="1"/>
</dbReference>
<evidence type="ECO:0000313" key="5">
    <source>
        <dbReference type="Proteomes" id="UP000805614"/>
    </source>
</evidence>
<dbReference type="Proteomes" id="UP000805614">
    <property type="component" value="Unassembled WGS sequence"/>
</dbReference>
<keyword evidence="1" id="KW-0732">Signal</keyword>
<accession>A0ABR7LNI8</accession>
<organism evidence="4 5">
    <name type="scientific">Actinomadura alba</name>
    <dbReference type="NCBI Taxonomy" id="406431"/>
    <lineage>
        <taxon>Bacteria</taxon>
        <taxon>Bacillati</taxon>
        <taxon>Actinomycetota</taxon>
        <taxon>Actinomycetes</taxon>
        <taxon>Streptosporangiales</taxon>
        <taxon>Thermomonosporaceae</taxon>
        <taxon>Actinomadura</taxon>
    </lineage>
</organism>
<comment type="caution">
    <text evidence="4">The sequence shown here is derived from an EMBL/GenBank/DDBJ whole genome shotgun (WGS) entry which is preliminary data.</text>
</comment>
<dbReference type="RefSeq" id="WP_187243036.1">
    <property type="nucleotide sequence ID" value="NZ_BAAAOK010000028.1"/>
</dbReference>
<dbReference type="EMBL" id="JABVEC010000006">
    <property type="protein sequence ID" value="MBC6466032.1"/>
    <property type="molecule type" value="Genomic_DNA"/>
</dbReference>
<dbReference type="InterPro" id="IPR003399">
    <property type="entry name" value="Mce/MlaD"/>
</dbReference>
<dbReference type="PROSITE" id="PS51257">
    <property type="entry name" value="PROKAR_LIPOPROTEIN"/>
    <property type="match status" value="1"/>
</dbReference>
<dbReference type="Pfam" id="PF02470">
    <property type="entry name" value="MlaD"/>
    <property type="match status" value="1"/>
</dbReference>
<feature type="signal peptide" evidence="1">
    <location>
        <begin position="1"/>
        <end position="23"/>
    </location>
</feature>
<gene>
    <name evidence="4" type="ORF">HKK74_11050</name>
</gene>
<dbReference type="NCBIfam" id="TIGR00996">
    <property type="entry name" value="Mtu_fam_mce"/>
    <property type="match status" value="1"/>
</dbReference>
<name>A0ABR7LNI8_9ACTN</name>
<feature type="domain" description="Mammalian cell entry C-terminal" evidence="3">
    <location>
        <begin position="120"/>
        <end position="288"/>
    </location>
</feature>
<dbReference type="PANTHER" id="PTHR33371">
    <property type="entry name" value="INTERMEMBRANE PHOSPHOLIPID TRANSPORT SYSTEM BINDING PROTEIN MLAD-RELATED"/>
    <property type="match status" value="1"/>
</dbReference>
<feature type="chain" id="PRO_5046304311" evidence="1">
    <location>
        <begin position="24"/>
        <end position="346"/>
    </location>
</feature>
<reference evidence="4 5" key="1">
    <citation type="submission" date="2020-06" db="EMBL/GenBank/DDBJ databases">
        <title>Actinomadura xiongansis sp. nov., isolated from soil of Baiyangdian.</title>
        <authorList>
            <person name="Zhang X."/>
        </authorList>
    </citation>
    <scope>NUCLEOTIDE SEQUENCE [LARGE SCALE GENOMIC DNA]</scope>
    <source>
        <strain evidence="4 5">HBUM206468</strain>
    </source>
</reference>
<keyword evidence="5" id="KW-1185">Reference proteome</keyword>
<evidence type="ECO:0000259" key="2">
    <source>
        <dbReference type="Pfam" id="PF02470"/>
    </source>
</evidence>
<evidence type="ECO:0000256" key="1">
    <source>
        <dbReference type="SAM" id="SignalP"/>
    </source>
</evidence>
<dbReference type="InterPro" id="IPR052336">
    <property type="entry name" value="MlaD_Phospholipid_Transporter"/>
</dbReference>
<sequence>MNGSRAFTVAAAMVAAVVAAATALGGCSALESPPHKDMTAYFARATSFYEKSKVKIMGVDVGTVERIRIDGGRVRVDFTVREDVPVPRDVNAAIVPLNLVGERNLVLSPPWRPGLPEAGDGTVIPQERTTLPVETDDALKAFTNVANALDPTKVRGALGGAADSFRGNGTEFNSALQQSARLTANLAGQDEQLLAVARNLNRLAGAVRGRERTLASMISGFSTATGMLAAERRDLQQLIKALLELTTQGTGILTKYEGQLPGDLAVLTRVALTMRGQSERLAMMFKALPEVSETFINGYDPAKGSLVLRFPTDAFLRAWLQGLSGGLLDGCPLPPPNSNCPWEGAR</sequence>
<protein>
    <submittedName>
        <fullName evidence="4">MCE family protein</fullName>
    </submittedName>
</protein>
<evidence type="ECO:0000313" key="4">
    <source>
        <dbReference type="EMBL" id="MBC6466032.1"/>
    </source>
</evidence>
<dbReference type="InterPro" id="IPR024516">
    <property type="entry name" value="Mce_C"/>
</dbReference>